<evidence type="ECO:0000313" key="2">
    <source>
        <dbReference type="EMBL" id="KAL3689578.1"/>
    </source>
</evidence>
<gene>
    <name evidence="2" type="ORF">R1sor_015887</name>
</gene>
<accession>A0ABD3HDU6</accession>
<feature type="region of interest" description="Disordered" evidence="1">
    <location>
        <begin position="60"/>
        <end position="113"/>
    </location>
</feature>
<evidence type="ECO:0000256" key="1">
    <source>
        <dbReference type="SAM" id="MobiDB-lite"/>
    </source>
</evidence>
<comment type="caution">
    <text evidence="2">The sequence shown here is derived from an EMBL/GenBank/DDBJ whole genome shotgun (WGS) entry which is preliminary data.</text>
</comment>
<organism evidence="2 3">
    <name type="scientific">Riccia sorocarpa</name>
    <dbReference type="NCBI Taxonomy" id="122646"/>
    <lineage>
        <taxon>Eukaryota</taxon>
        <taxon>Viridiplantae</taxon>
        <taxon>Streptophyta</taxon>
        <taxon>Embryophyta</taxon>
        <taxon>Marchantiophyta</taxon>
        <taxon>Marchantiopsida</taxon>
        <taxon>Marchantiidae</taxon>
        <taxon>Marchantiales</taxon>
        <taxon>Ricciaceae</taxon>
        <taxon>Riccia</taxon>
    </lineage>
</organism>
<keyword evidence="3" id="KW-1185">Reference proteome</keyword>
<protein>
    <submittedName>
        <fullName evidence="2">Uncharacterized protein</fullName>
    </submittedName>
</protein>
<dbReference type="AlphaFoldDB" id="A0ABD3HDU6"/>
<dbReference type="EMBL" id="JBJQOH010000004">
    <property type="protein sequence ID" value="KAL3689578.1"/>
    <property type="molecule type" value="Genomic_DNA"/>
</dbReference>
<evidence type="ECO:0000313" key="3">
    <source>
        <dbReference type="Proteomes" id="UP001633002"/>
    </source>
</evidence>
<sequence>MFMELIFGTVAVLTTVYMCNMINHGAEIFGYRRFHTDDYHDSSSDHESEFHAFNFGSAEVSPRSSRWSSTTFSSDDSDDDDRGQDLAFTDSLLPQLDRTPTSSSLPNGNHEALDVTITPAEAEITETDIESLDLDSPAYHRLELDPRYTTENVEIPWIVNPLFQDSAVI</sequence>
<proteinExistence type="predicted"/>
<dbReference type="Proteomes" id="UP001633002">
    <property type="component" value="Unassembled WGS sequence"/>
</dbReference>
<feature type="compositionally biased region" description="Low complexity" evidence="1">
    <location>
        <begin position="61"/>
        <end position="74"/>
    </location>
</feature>
<feature type="compositionally biased region" description="Polar residues" evidence="1">
    <location>
        <begin position="98"/>
        <end position="107"/>
    </location>
</feature>
<name>A0ABD3HDU6_9MARC</name>
<reference evidence="2 3" key="1">
    <citation type="submission" date="2024-09" db="EMBL/GenBank/DDBJ databases">
        <title>Chromosome-scale assembly of Riccia sorocarpa.</title>
        <authorList>
            <person name="Paukszto L."/>
        </authorList>
    </citation>
    <scope>NUCLEOTIDE SEQUENCE [LARGE SCALE GENOMIC DNA]</scope>
    <source>
        <strain evidence="2">LP-2024</strain>
        <tissue evidence="2">Aerial parts of the thallus</tissue>
    </source>
</reference>